<feature type="transmembrane region" description="Helical" evidence="1">
    <location>
        <begin position="49"/>
        <end position="70"/>
    </location>
</feature>
<reference evidence="2" key="2">
    <citation type="submission" date="2021-04" db="EMBL/GenBank/DDBJ databases">
        <authorList>
            <person name="Zhang T."/>
            <person name="Zhang Y."/>
            <person name="Lu D."/>
            <person name="Zuo D."/>
            <person name="Du Z."/>
        </authorList>
    </citation>
    <scope>NUCLEOTIDE SEQUENCE</scope>
    <source>
        <strain evidence="2">JR1</strain>
    </source>
</reference>
<evidence type="ECO:0000313" key="2">
    <source>
        <dbReference type="EMBL" id="MBR8537513.1"/>
    </source>
</evidence>
<dbReference type="RefSeq" id="WP_212192538.1">
    <property type="nucleotide sequence ID" value="NZ_JAGTAR010000033.1"/>
</dbReference>
<dbReference type="Proteomes" id="UP000679220">
    <property type="component" value="Unassembled WGS sequence"/>
</dbReference>
<dbReference type="AlphaFoldDB" id="A0A941F630"/>
<sequence length="116" mass="13796">MEELNDRKLKSLLKDSRVEMPFSDFESKLMTRVKTELHGRRSVVKSIRLSWLFFVMGAFFGLALNILLPWMPFELAGISLHFIKYPILLITLVVIIWQLDEMIRLTLRHKRHKRLS</sequence>
<comment type="caution">
    <text evidence="2">The sequence shown here is derived from an EMBL/GenBank/DDBJ whole genome shotgun (WGS) entry which is preliminary data.</text>
</comment>
<name>A0A941F630_9BACT</name>
<keyword evidence="1" id="KW-1133">Transmembrane helix</keyword>
<evidence type="ECO:0000256" key="1">
    <source>
        <dbReference type="SAM" id="Phobius"/>
    </source>
</evidence>
<protein>
    <submittedName>
        <fullName evidence="2">Uncharacterized protein</fullName>
    </submittedName>
</protein>
<dbReference type="EMBL" id="JAGTAR010000033">
    <property type="protein sequence ID" value="MBR8537513.1"/>
    <property type="molecule type" value="Genomic_DNA"/>
</dbReference>
<organism evidence="2 3">
    <name type="scientific">Carboxylicivirga sediminis</name>
    <dbReference type="NCBI Taxonomy" id="2006564"/>
    <lineage>
        <taxon>Bacteria</taxon>
        <taxon>Pseudomonadati</taxon>
        <taxon>Bacteroidota</taxon>
        <taxon>Bacteroidia</taxon>
        <taxon>Marinilabiliales</taxon>
        <taxon>Marinilabiliaceae</taxon>
        <taxon>Carboxylicivirga</taxon>
    </lineage>
</organism>
<proteinExistence type="predicted"/>
<feature type="transmembrane region" description="Helical" evidence="1">
    <location>
        <begin position="82"/>
        <end position="99"/>
    </location>
</feature>
<accession>A0A941F630</accession>
<reference evidence="2" key="1">
    <citation type="journal article" date="2018" name="Int. J. Syst. Evol. Microbiol.">
        <title>Carboxylicivirga sediminis sp. nov., isolated from coastal sediment.</title>
        <authorList>
            <person name="Wang F.Q."/>
            <person name="Ren L.H."/>
            <person name="Zou R.J."/>
            <person name="Sun Y.Z."/>
            <person name="Liu X.J."/>
            <person name="Jiang F."/>
            <person name="Liu L.J."/>
        </authorList>
    </citation>
    <scope>NUCLEOTIDE SEQUENCE</scope>
    <source>
        <strain evidence="2">JR1</strain>
    </source>
</reference>
<keyword evidence="1" id="KW-0472">Membrane</keyword>
<gene>
    <name evidence="2" type="ORF">KDU71_18230</name>
</gene>
<evidence type="ECO:0000313" key="3">
    <source>
        <dbReference type="Proteomes" id="UP000679220"/>
    </source>
</evidence>
<keyword evidence="3" id="KW-1185">Reference proteome</keyword>
<keyword evidence="1" id="KW-0812">Transmembrane</keyword>